<dbReference type="AlphaFoldDB" id="A0A813AER1"/>
<feature type="non-terminal residue" evidence="7">
    <location>
        <position position="101"/>
    </location>
</feature>
<accession>A0A813AER1</accession>
<evidence type="ECO:0000256" key="2">
    <source>
        <dbReference type="ARBA" id="ARBA00022679"/>
    </source>
</evidence>
<dbReference type="PROSITE" id="PS00108">
    <property type="entry name" value="PROTEIN_KINASE_ST"/>
    <property type="match status" value="1"/>
</dbReference>
<dbReference type="InterPro" id="IPR011009">
    <property type="entry name" value="Kinase-like_dom_sf"/>
</dbReference>
<feature type="domain" description="Protein kinase" evidence="6">
    <location>
        <begin position="1"/>
        <end position="101"/>
    </location>
</feature>
<proteinExistence type="predicted"/>
<dbReference type="Pfam" id="PF00069">
    <property type="entry name" value="Pkinase"/>
    <property type="match status" value="1"/>
</dbReference>
<evidence type="ECO:0000256" key="3">
    <source>
        <dbReference type="ARBA" id="ARBA00022741"/>
    </source>
</evidence>
<keyword evidence="1" id="KW-0723">Serine/threonine-protein kinase</keyword>
<dbReference type="Proteomes" id="UP000601435">
    <property type="component" value="Unassembled WGS sequence"/>
</dbReference>
<dbReference type="Gene3D" id="1.10.510.10">
    <property type="entry name" value="Transferase(Phosphotransferase) domain 1"/>
    <property type="match status" value="1"/>
</dbReference>
<keyword evidence="8" id="KW-1185">Reference proteome</keyword>
<organism evidence="7 8">
    <name type="scientific">Symbiodinium necroappetens</name>
    <dbReference type="NCBI Taxonomy" id="1628268"/>
    <lineage>
        <taxon>Eukaryota</taxon>
        <taxon>Sar</taxon>
        <taxon>Alveolata</taxon>
        <taxon>Dinophyceae</taxon>
        <taxon>Suessiales</taxon>
        <taxon>Symbiodiniaceae</taxon>
        <taxon>Symbiodinium</taxon>
    </lineage>
</organism>
<reference evidence="7" key="1">
    <citation type="submission" date="2021-02" db="EMBL/GenBank/DDBJ databases">
        <authorList>
            <person name="Dougan E. K."/>
            <person name="Rhodes N."/>
            <person name="Thang M."/>
            <person name="Chan C."/>
        </authorList>
    </citation>
    <scope>NUCLEOTIDE SEQUENCE</scope>
</reference>
<protein>
    <submittedName>
        <fullName evidence="7">RPS6KA protein</fullName>
    </submittedName>
</protein>
<keyword evidence="2" id="KW-0808">Transferase</keyword>
<sequence>VLYRDLKPENCLLDDEGHIRLTDFGLSKDGLTNSAVFTSFVGTAGYLSPEMVARQGHGLPLDYYCLGCLLYCLLTGSLPHYEGDYKAMIQKRVKGDPVQFP</sequence>
<dbReference type="InterPro" id="IPR000719">
    <property type="entry name" value="Prot_kinase_dom"/>
</dbReference>
<evidence type="ECO:0000256" key="4">
    <source>
        <dbReference type="ARBA" id="ARBA00022777"/>
    </source>
</evidence>
<keyword evidence="3" id="KW-0547">Nucleotide-binding</keyword>
<comment type="caution">
    <text evidence="7">The sequence shown here is derived from an EMBL/GenBank/DDBJ whole genome shotgun (WGS) entry which is preliminary data.</text>
</comment>
<dbReference type="PANTHER" id="PTHR24351">
    <property type="entry name" value="RIBOSOMAL PROTEIN S6 KINASE"/>
    <property type="match status" value="1"/>
</dbReference>
<dbReference type="PROSITE" id="PS50011">
    <property type="entry name" value="PROTEIN_KINASE_DOM"/>
    <property type="match status" value="1"/>
</dbReference>
<dbReference type="InterPro" id="IPR008271">
    <property type="entry name" value="Ser/Thr_kinase_AS"/>
</dbReference>
<dbReference type="SUPFAM" id="SSF56112">
    <property type="entry name" value="Protein kinase-like (PK-like)"/>
    <property type="match status" value="1"/>
</dbReference>
<dbReference type="OrthoDB" id="413209at2759"/>
<evidence type="ECO:0000259" key="6">
    <source>
        <dbReference type="PROSITE" id="PS50011"/>
    </source>
</evidence>
<evidence type="ECO:0000313" key="7">
    <source>
        <dbReference type="EMBL" id="CAE7864837.1"/>
    </source>
</evidence>
<feature type="non-terminal residue" evidence="7">
    <location>
        <position position="1"/>
    </location>
</feature>
<keyword evidence="5" id="KW-0067">ATP-binding</keyword>
<evidence type="ECO:0000256" key="5">
    <source>
        <dbReference type="ARBA" id="ARBA00022840"/>
    </source>
</evidence>
<dbReference type="GO" id="GO:0004674">
    <property type="term" value="F:protein serine/threonine kinase activity"/>
    <property type="evidence" value="ECO:0007669"/>
    <property type="project" value="UniProtKB-KW"/>
</dbReference>
<name>A0A813AER1_9DINO</name>
<dbReference type="EMBL" id="CAJNJA010058352">
    <property type="protein sequence ID" value="CAE7864837.1"/>
    <property type="molecule type" value="Genomic_DNA"/>
</dbReference>
<keyword evidence="4" id="KW-0418">Kinase</keyword>
<gene>
    <name evidence="7" type="primary">RPS6KA</name>
    <name evidence="7" type="ORF">SNEC2469_LOCUS27590</name>
</gene>
<evidence type="ECO:0000313" key="8">
    <source>
        <dbReference type="Proteomes" id="UP000601435"/>
    </source>
</evidence>
<evidence type="ECO:0000256" key="1">
    <source>
        <dbReference type="ARBA" id="ARBA00022527"/>
    </source>
</evidence>
<dbReference type="GO" id="GO:0005524">
    <property type="term" value="F:ATP binding"/>
    <property type="evidence" value="ECO:0007669"/>
    <property type="project" value="UniProtKB-KW"/>
</dbReference>